<proteinExistence type="predicted"/>
<comment type="caution">
    <text evidence="3">The sequence shown here is derived from an EMBL/GenBank/DDBJ whole genome shotgun (WGS) entry which is preliminary data.</text>
</comment>
<reference evidence="3" key="1">
    <citation type="submission" date="2020-09" db="EMBL/GenBank/DDBJ databases">
        <title>Genome-Enabled Discovery of Anthraquinone Biosynthesis in Senna tora.</title>
        <authorList>
            <person name="Kang S.-H."/>
            <person name="Pandey R.P."/>
            <person name="Lee C.-M."/>
            <person name="Sim J.-S."/>
            <person name="Jeong J.-T."/>
            <person name="Choi B.-S."/>
            <person name="Jung M."/>
            <person name="Ginzburg D."/>
            <person name="Zhao K."/>
            <person name="Won S.Y."/>
            <person name="Oh T.-J."/>
            <person name="Yu Y."/>
            <person name="Kim N.-H."/>
            <person name="Lee O.R."/>
            <person name="Lee T.-H."/>
            <person name="Bashyal P."/>
            <person name="Kim T.-S."/>
            <person name="Lee W.-H."/>
            <person name="Kawkins C."/>
            <person name="Kim C.-K."/>
            <person name="Kim J.S."/>
            <person name="Ahn B.O."/>
            <person name="Rhee S.Y."/>
            <person name="Sohng J.K."/>
        </authorList>
    </citation>
    <scope>NUCLEOTIDE SEQUENCE</scope>
    <source>
        <tissue evidence="3">Leaf</tissue>
    </source>
</reference>
<keyword evidence="2" id="KW-1133">Transmembrane helix</keyword>
<sequence length="186" mass="20282">MTLRDKPTSLTNNISSHSHSPSQSSTLESSSSLPLSPPPPPPPPLELTLTILSHGGALGFPVILVARPIMFFDTLARADNMATVNHRHDEMCGFDQTVANFHHSVNDGEAQSDSDSSSVVDYEHAPLRFSLSVNVVVEVLLHHILCFFAITIVVGFDIRHHCRRDPPPSPLSSGLISATISFFDFF</sequence>
<evidence type="ECO:0000313" key="3">
    <source>
        <dbReference type="EMBL" id="KAF7841973.1"/>
    </source>
</evidence>
<feature type="compositionally biased region" description="Low complexity" evidence="1">
    <location>
        <begin position="14"/>
        <end position="34"/>
    </location>
</feature>
<feature type="transmembrane region" description="Helical" evidence="2">
    <location>
        <begin position="135"/>
        <end position="156"/>
    </location>
</feature>
<dbReference type="AlphaFoldDB" id="A0A834XAB0"/>
<name>A0A834XAB0_9FABA</name>
<protein>
    <submittedName>
        <fullName evidence="3">Ethylene-responsive transcription factor 4-like</fullName>
    </submittedName>
</protein>
<feature type="region of interest" description="Disordered" evidence="1">
    <location>
        <begin position="1"/>
        <end position="44"/>
    </location>
</feature>
<keyword evidence="2" id="KW-0812">Transmembrane</keyword>
<organism evidence="3 4">
    <name type="scientific">Senna tora</name>
    <dbReference type="NCBI Taxonomy" id="362788"/>
    <lineage>
        <taxon>Eukaryota</taxon>
        <taxon>Viridiplantae</taxon>
        <taxon>Streptophyta</taxon>
        <taxon>Embryophyta</taxon>
        <taxon>Tracheophyta</taxon>
        <taxon>Spermatophyta</taxon>
        <taxon>Magnoliopsida</taxon>
        <taxon>eudicotyledons</taxon>
        <taxon>Gunneridae</taxon>
        <taxon>Pentapetalae</taxon>
        <taxon>rosids</taxon>
        <taxon>fabids</taxon>
        <taxon>Fabales</taxon>
        <taxon>Fabaceae</taxon>
        <taxon>Caesalpinioideae</taxon>
        <taxon>Cassia clade</taxon>
        <taxon>Senna</taxon>
    </lineage>
</organism>
<feature type="compositionally biased region" description="Pro residues" evidence="1">
    <location>
        <begin position="35"/>
        <end position="44"/>
    </location>
</feature>
<evidence type="ECO:0000313" key="4">
    <source>
        <dbReference type="Proteomes" id="UP000634136"/>
    </source>
</evidence>
<dbReference type="Proteomes" id="UP000634136">
    <property type="component" value="Unassembled WGS sequence"/>
</dbReference>
<gene>
    <name evidence="3" type="ORF">G2W53_004271</name>
</gene>
<keyword evidence="2" id="KW-0472">Membrane</keyword>
<evidence type="ECO:0000256" key="2">
    <source>
        <dbReference type="SAM" id="Phobius"/>
    </source>
</evidence>
<accession>A0A834XAB0</accession>
<evidence type="ECO:0000256" key="1">
    <source>
        <dbReference type="SAM" id="MobiDB-lite"/>
    </source>
</evidence>
<keyword evidence="4" id="KW-1185">Reference proteome</keyword>
<dbReference type="EMBL" id="JAAIUW010000002">
    <property type="protein sequence ID" value="KAF7841973.1"/>
    <property type="molecule type" value="Genomic_DNA"/>
</dbReference>